<keyword evidence="4" id="KW-0804">Transcription</keyword>
<dbReference type="FunFam" id="1.10.10.10:FF:000001">
    <property type="entry name" value="LysR family transcriptional regulator"/>
    <property type="match status" value="1"/>
</dbReference>
<dbReference type="InterPro" id="IPR000847">
    <property type="entry name" value="LysR_HTH_N"/>
</dbReference>
<dbReference type="PRINTS" id="PR00039">
    <property type="entry name" value="HTHLYSR"/>
</dbReference>
<dbReference type="GO" id="GO:0003700">
    <property type="term" value="F:DNA-binding transcription factor activity"/>
    <property type="evidence" value="ECO:0007669"/>
    <property type="project" value="InterPro"/>
</dbReference>
<evidence type="ECO:0000256" key="3">
    <source>
        <dbReference type="ARBA" id="ARBA00023125"/>
    </source>
</evidence>
<comment type="similarity">
    <text evidence="1">Belongs to the LysR transcriptional regulatory family.</text>
</comment>
<keyword evidence="5" id="KW-0472">Membrane</keyword>
<protein>
    <submittedName>
        <fullName evidence="7">Putative RuBisCO transcriptional regulator</fullName>
    </submittedName>
</protein>
<evidence type="ECO:0000259" key="6">
    <source>
        <dbReference type="PROSITE" id="PS50931"/>
    </source>
</evidence>
<accession>A0A212JRX2</accession>
<dbReference type="InterPro" id="IPR036388">
    <property type="entry name" value="WH-like_DNA-bd_sf"/>
</dbReference>
<dbReference type="InterPro" id="IPR036390">
    <property type="entry name" value="WH_DNA-bd_sf"/>
</dbReference>
<dbReference type="GO" id="GO:0005829">
    <property type="term" value="C:cytosol"/>
    <property type="evidence" value="ECO:0007669"/>
    <property type="project" value="TreeGrafter"/>
</dbReference>
<dbReference type="Pfam" id="PF03466">
    <property type="entry name" value="LysR_substrate"/>
    <property type="match status" value="1"/>
</dbReference>
<dbReference type="PROSITE" id="PS50931">
    <property type="entry name" value="HTH_LYSR"/>
    <property type="match status" value="1"/>
</dbReference>
<dbReference type="PANTHER" id="PTHR30419">
    <property type="entry name" value="HTH-TYPE TRANSCRIPTIONAL REGULATOR YBHD"/>
    <property type="match status" value="1"/>
</dbReference>
<feature type="transmembrane region" description="Helical" evidence="5">
    <location>
        <begin position="223"/>
        <end position="242"/>
    </location>
</feature>
<dbReference type="Pfam" id="PF00126">
    <property type="entry name" value="HTH_1"/>
    <property type="match status" value="1"/>
</dbReference>
<name>A0A212JRX2_9PROT</name>
<feature type="domain" description="HTH lysR-type" evidence="6">
    <location>
        <begin position="1"/>
        <end position="58"/>
    </location>
</feature>
<dbReference type="GO" id="GO:0003677">
    <property type="term" value="F:DNA binding"/>
    <property type="evidence" value="ECO:0007669"/>
    <property type="project" value="UniProtKB-KW"/>
</dbReference>
<evidence type="ECO:0000256" key="1">
    <source>
        <dbReference type="ARBA" id="ARBA00009437"/>
    </source>
</evidence>
<evidence type="ECO:0000256" key="4">
    <source>
        <dbReference type="ARBA" id="ARBA00023163"/>
    </source>
</evidence>
<gene>
    <name evidence="7" type="ORF">KL86APRO_11552</name>
</gene>
<dbReference type="AlphaFoldDB" id="A0A212JRX2"/>
<keyword evidence="5" id="KW-1133">Transmembrane helix</keyword>
<dbReference type="InterPro" id="IPR050950">
    <property type="entry name" value="HTH-type_LysR_regulators"/>
</dbReference>
<dbReference type="InterPro" id="IPR005119">
    <property type="entry name" value="LysR_subst-bd"/>
</dbReference>
<evidence type="ECO:0000313" key="7">
    <source>
        <dbReference type="EMBL" id="SBW02199.1"/>
    </source>
</evidence>
<organism evidence="7">
    <name type="scientific">uncultured Alphaproteobacteria bacterium</name>
    <dbReference type="NCBI Taxonomy" id="91750"/>
    <lineage>
        <taxon>Bacteria</taxon>
        <taxon>Pseudomonadati</taxon>
        <taxon>Pseudomonadota</taxon>
        <taxon>Alphaproteobacteria</taxon>
        <taxon>environmental samples</taxon>
    </lineage>
</organism>
<sequence length="295" mass="32227">MDLRKLQTFVAVADFGSFSRAAQAVNLTQSAVSQQMVDLEHQLHVALFDRSTRPPRMTRAGRAYVETARAILDSHALFVERYGRAQVSGTLTIGVVRSALSAGLPEALHALKVSHPRLSLRLVASGRLTTELTQEVRAGRLDAALVVGPPAADRDLLWKSYAVERFYVIAPPGTPGLTDGEVLSSAPYLRFVPILPGEREIDSVLAKKGLTLVPEMELDTFEAIVLMAGAGLGAGIVPALYVPRARLQDMRVLPFGDHTLTRELGILTRRPEKKGDLIDLLHKTLTRVRRAKSDE</sequence>
<proteinExistence type="inferred from homology"/>
<dbReference type="Gene3D" id="1.10.10.10">
    <property type="entry name" value="Winged helix-like DNA-binding domain superfamily/Winged helix DNA-binding domain"/>
    <property type="match status" value="1"/>
</dbReference>
<dbReference type="EMBL" id="FLUO01000001">
    <property type="protein sequence ID" value="SBW02199.1"/>
    <property type="molecule type" value="Genomic_DNA"/>
</dbReference>
<dbReference type="SUPFAM" id="SSF53850">
    <property type="entry name" value="Periplasmic binding protein-like II"/>
    <property type="match status" value="1"/>
</dbReference>
<dbReference type="Gene3D" id="3.40.190.10">
    <property type="entry name" value="Periplasmic binding protein-like II"/>
    <property type="match status" value="2"/>
</dbReference>
<keyword evidence="2" id="KW-0805">Transcription regulation</keyword>
<evidence type="ECO:0000256" key="5">
    <source>
        <dbReference type="SAM" id="Phobius"/>
    </source>
</evidence>
<evidence type="ECO:0000256" key="2">
    <source>
        <dbReference type="ARBA" id="ARBA00023015"/>
    </source>
</evidence>
<keyword evidence="5" id="KW-0812">Transmembrane</keyword>
<reference evidence="7" key="1">
    <citation type="submission" date="2016-04" db="EMBL/GenBank/DDBJ databases">
        <authorList>
            <person name="Evans L.H."/>
            <person name="Alamgir A."/>
            <person name="Owens N."/>
            <person name="Weber N.D."/>
            <person name="Virtaneva K."/>
            <person name="Barbian K."/>
            <person name="Babar A."/>
            <person name="Rosenke K."/>
        </authorList>
    </citation>
    <scope>NUCLEOTIDE SEQUENCE</scope>
    <source>
        <strain evidence="7">86</strain>
    </source>
</reference>
<keyword evidence="3" id="KW-0238">DNA-binding</keyword>
<dbReference type="SUPFAM" id="SSF46785">
    <property type="entry name" value="Winged helix' DNA-binding domain"/>
    <property type="match status" value="1"/>
</dbReference>